<keyword evidence="3" id="KW-1185">Reference proteome</keyword>
<sequence>MQRTLRTTVPTVGVLDAGPGRQAGPAQAGTGAPRPGRGVPVVRDGGPAPEATAGGPGAGTPYATADPTRSGPALSDRPTPDAVHRTDTTDGRTRPTRLSAVPPGGNQVAAVPGRAHPGERSGRTAVRGSGPTHLLPPAATTTPGAATAPAPAPKVRRA</sequence>
<feature type="compositionally biased region" description="Basic and acidic residues" evidence="1">
    <location>
        <begin position="78"/>
        <end position="93"/>
    </location>
</feature>
<dbReference type="EMBL" id="JBEPAZ010000022">
    <property type="protein sequence ID" value="MER6430830.1"/>
    <property type="molecule type" value="Genomic_DNA"/>
</dbReference>
<dbReference type="Proteomes" id="UP001470023">
    <property type="component" value="Unassembled WGS sequence"/>
</dbReference>
<feature type="compositionally biased region" description="Low complexity" evidence="1">
    <location>
        <begin position="130"/>
        <end position="149"/>
    </location>
</feature>
<feature type="compositionally biased region" description="Low complexity" evidence="1">
    <location>
        <begin position="16"/>
        <end position="68"/>
    </location>
</feature>
<protein>
    <submittedName>
        <fullName evidence="2">Uncharacterized protein</fullName>
    </submittedName>
</protein>
<dbReference type="RefSeq" id="WP_351947233.1">
    <property type="nucleotide sequence ID" value="NZ_JBEOZW010000119.1"/>
</dbReference>
<proteinExistence type="predicted"/>
<reference evidence="2 3" key="1">
    <citation type="submission" date="2024-06" db="EMBL/GenBank/DDBJ databases">
        <title>The Natural Products Discovery Center: Release of the First 8490 Sequenced Strains for Exploring Actinobacteria Biosynthetic Diversity.</title>
        <authorList>
            <person name="Kalkreuter E."/>
            <person name="Kautsar S.A."/>
            <person name="Yang D."/>
            <person name="Bader C.D."/>
            <person name="Teijaro C.N."/>
            <person name="Fluegel L."/>
            <person name="Davis C.M."/>
            <person name="Simpson J.R."/>
            <person name="Lauterbach L."/>
            <person name="Steele A.D."/>
            <person name="Gui C."/>
            <person name="Meng S."/>
            <person name="Li G."/>
            <person name="Viehrig K."/>
            <person name="Ye F."/>
            <person name="Su P."/>
            <person name="Kiefer A.F."/>
            <person name="Nichols A."/>
            <person name="Cepeda A.J."/>
            <person name="Yan W."/>
            <person name="Fan B."/>
            <person name="Jiang Y."/>
            <person name="Adhikari A."/>
            <person name="Zheng C.-J."/>
            <person name="Schuster L."/>
            <person name="Cowan T.M."/>
            <person name="Smanski M.J."/>
            <person name="Chevrette M.G."/>
            <person name="De Carvalho L.P.S."/>
            <person name="Shen B."/>
        </authorList>
    </citation>
    <scope>NUCLEOTIDE SEQUENCE [LARGE SCALE GENOMIC DNA]</scope>
    <source>
        <strain evidence="2 3">NPDC001166</strain>
    </source>
</reference>
<feature type="compositionally biased region" description="Polar residues" evidence="1">
    <location>
        <begin position="1"/>
        <end position="10"/>
    </location>
</feature>
<evidence type="ECO:0000313" key="2">
    <source>
        <dbReference type="EMBL" id="MER6430830.1"/>
    </source>
</evidence>
<evidence type="ECO:0000313" key="3">
    <source>
        <dbReference type="Proteomes" id="UP001470023"/>
    </source>
</evidence>
<gene>
    <name evidence="2" type="ORF">ABT272_24280</name>
</gene>
<accession>A0ABV1UC01</accession>
<comment type="caution">
    <text evidence="2">The sequence shown here is derived from an EMBL/GenBank/DDBJ whole genome shotgun (WGS) entry which is preliminary data.</text>
</comment>
<organism evidence="2 3">
    <name type="scientific">Streptomyces sp. 900105245</name>
    <dbReference type="NCBI Taxonomy" id="3154379"/>
    <lineage>
        <taxon>Bacteria</taxon>
        <taxon>Bacillati</taxon>
        <taxon>Actinomycetota</taxon>
        <taxon>Actinomycetes</taxon>
        <taxon>Kitasatosporales</taxon>
        <taxon>Streptomycetaceae</taxon>
        <taxon>Streptomyces</taxon>
    </lineage>
</organism>
<feature type="region of interest" description="Disordered" evidence="1">
    <location>
        <begin position="1"/>
        <end position="158"/>
    </location>
</feature>
<evidence type="ECO:0000256" key="1">
    <source>
        <dbReference type="SAM" id="MobiDB-lite"/>
    </source>
</evidence>
<name>A0ABV1UC01_9ACTN</name>